<name>A0AAV7H6N1_DENCH</name>
<organism evidence="1 2">
    <name type="scientific">Dendrobium chrysotoxum</name>
    <name type="common">Orchid</name>
    <dbReference type="NCBI Taxonomy" id="161865"/>
    <lineage>
        <taxon>Eukaryota</taxon>
        <taxon>Viridiplantae</taxon>
        <taxon>Streptophyta</taxon>
        <taxon>Embryophyta</taxon>
        <taxon>Tracheophyta</taxon>
        <taxon>Spermatophyta</taxon>
        <taxon>Magnoliopsida</taxon>
        <taxon>Liliopsida</taxon>
        <taxon>Asparagales</taxon>
        <taxon>Orchidaceae</taxon>
        <taxon>Epidendroideae</taxon>
        <taxon>Malaxideae</taxon>
        <taxon>Dendrobiinae</taxon>
        <taxon>Dendrobium</taxon>
    </lineage>
</organism>
<dbReference type="AlphaFoldDB" id="A0AAV7H6N1"/>
<dbReference type="EMBL" id="JAGFBR010000007">
    <property type="protein sequence ID" value="KAH0463749.1"/>
    <property type="molecule type" value="Genomic_DNA"/>
</dbReference>
<dbReference type="PROSITE" id="PS51257">
    <property type="entry name" value="PROKAR_LIPOPROTEIN"/>
    <property type="match status" value="1"/>
</dbReference>
<evidence type="ECO:0000313" key="2">
    <source>
        <dbReference type="Proteomes" id="UP000775213"/>
    </source>
</evidence>
<gene>
    <name evidence="1" type="ORF">IEQ34_006535</name>
</gene>
<evidence type="ECO:0000313" key="1">
    <source>
        <dbReference type="EMBL" id="KAH0463749.1"/>
    </source>
</evidence>
<sequence length="140" mass="15831">MTPKSIFIPPLQSTCVPLKENGCTMAFTAACSFSFFATQPCVSESLPQCSMGASFIYLMCHMASSQTKEAFWRAYACANCRDYKPMPEVTHFYSHWDIDGESLLIICFARLALARLALSKVYNKWERQDSKLCRKPSTDL</sequence>
<keyword evidence="2" id="KW-1185">Reference proteome</keyword>
<reference evidence="1 2" key="1">
    <citation type="journal article" date="2021" name="Hortic Res">
        <title>Chromosome-scale assembly of the Dendrobium chrysotoxum genome enhances the understanding of orchid evolution.</title>
        <authorList>
            <person name="Zhang Y."/>
            <person name="Zhang G.Q."/>
            <person name="Zhang D."/>
            <person name="Liu X.D."/>
            <person name="Xu X.Y."/>
            <person name="Sun W.H."/>
            <person name="Yu X."/>
            <person name="Zhu X."/>
            <person name="Wang Z.W."/>
            <person name="Zhao X."/>
            <person name="Zhong W.Y."/>
            <person name="Chen H."/>
            <person name="Yin W.L."/>
            <person name="Huang T."/>
            <person name="Niu S.C."/>
            <person name="Liu Z.J."/>
        </authorList>
    </citation>
    <scope>NUCLEOTIDE SEQUENCE [LARGE SCALE GENOMIC DNA]</scope>
    <source>
        <strain evidence="1">Lindl</strain>
    </source>
</reference>
<protein>
    <submittedName>
        <fullName evidence="1">Uncharacterized protein</fullName>
    </submittedName>
</protein>
<comment type="caution">
    <text evidence="1">The sequence shown here is derived from an EMBL/GenBank/DDBJ whole genome shotgun (WGS) entry which is preliminary data.</text>
</comment>
<proteinExistence type="predicted"/>
<dbReference type="Proteomes" id="UP000775213">
    <property type="component" value="Unassembled WGS sequence"/>
</dbReference>
<accession>A0AAV7H6N1</accession>